<feature type="transmembrane region" description="Helical" evidence="5">
    <location>
        <begin position="109"/>
        <end position="126"/>
    </location>
</feature>
<feature type="transmembrane region" description="Helical" evidence="5">
    <location>
        <begin position="309"/>
        <end position="328"/>
    </location>
</feature>
<comment type="subcellular location">
    <subcellularLocation>
        <location evidence="1">Membrane</location>
        <topology evidence="1">Multi-pass membrane protein</topology>
    </subcellularLocation>
</comment>
<dbReference type="Gene3D" id="1.20.1420.30">
    <property type="entry name" value="NCX, central ion-binding region"/>
    <property type="match status" value="2"/>
</dbReference>
<dbReference type="InterPro" id="IPR004481">
    <property type="entry name" value="K/Na/Ca-exchanger"/>
</dbReference>
<dbReference type="NCBIfam" id="TIGR00367">
    <property type="entry name" value="calcium/sodium antiporter"/>
    <property type="match status" value="1"/>
</dbReference>
<sequence>MDLLYFGIALLVGLYLLMWSADKFVDGSSAVATRLGMPKLLVGIIIVGFGTSAPEMLVSALASLGGNPGIALGNAYGSNIANVALILGLTVIIRPIVIERNVMVREIPILLFATLISYYLLWDGFISRPEAVFMLVLFVCIMYFSITASMREEKRNKPCQEVLHQKQDEPEIMPMKNAVFWLLAGLILLIASSRLLIWGAVGIATFIDISDIIIGLTIVAVGTSLPELASAIAATRKNEHALVIGNIIGSNFFNALAVVGIAGVICPLPVEHGVIVRDMPLNIILTLSLFLFGMRVGKQHQGIISRFEGIVMLGIYGLYTAQLVSIVLGKPLIDFLV</sequence>
<evidence type="ECO:0000313" key="8">
    <source>
        <dbReference type="Proteomes" id="UP001058120"/>
    </source>
</evidence>
<feature type="transmembrane region" description="Helical" evidence="5">
    <location>
        <begin position="280"/>
        <end position="297"/>
    </location>
</feature>
<name>A0ABY5XZ09_9BACT</name>
<dbReference type="InterPro" id="IPR004837">
    <property type="entry name" value="NaCa_Exmemb"/>
</dbReference>
<feature type="transmembrane region" description="Helical" evidence="5">
    <location>
        <begin position="212"/>
        <end position="234"/>
    </location>
</feature>
<gene>
    <name evidence="7" type="ORF">JBF11_06565</name>
</gene>
<dbReference type="Proteomes" id="UP001058120">
    <property type="component" value="Chromosome"/>
</dbReference>
<feature type="transmembrane region" description="Helical" evidence="5">
    <location>
        <begin position="6"/>
        <end position="25"/>
    </location>
</feature>
<feature type="domain" description="Sodium/calcium exchanger membrane region" evidence="6">
    <location>
        <begin position="8"/>
        <end position="146"/>
    </location>
</feature>
<keyword evidence="8" id="KW-1185">Reference proteome</keyword>
<dbReference type="PANTHER" id="PTHR10846">
    <property type="entry name" value="SODIUM/POTASSIUM/CALCIUM EXCHANGER"/>
    <property type="match status" value="1"/>
</dbReference>
<feature type="transmembrane region" description="Helical" evidence="5">
    <location>
        <begin position="132"/>
        <end position="150"/>
    </location>
</feature>
<organism evidence="7 8">
    <name type="scientific">Taurinivorans muris</name>
    <dbReference type="NCBI Taxonomy" id="2787751"/>
    <lineage>
        <taxon>Bacteria</taxon>
        <taxon>Pseudomonadati</taxon>
        <taxon>Thermodesulfobacteriota</taxon>
        <taxon>Desulfovibrionia</taxon>
        <taxon>Desulfovibrionales</taxon>
        <taxon>Desulfovibrionaceae</taxon>
        <taxon>Taurinivorans</taxon>
    </lineage>
</organism>
<keyword evidence="2 5" id="KW-0812">Transmembrane</keyword>
<dbReference type="InterPro" id="IPR044880">
    <property type="entry name" value="NCX_ion-bd_dom_sf"/>
</dbReference>
<evidence type="ECO:0000256" key="1">
    <source>
        <dbReference type="ARBA" id="ARBA00004141"/>
    </source>
</evidence>
<evidence type="ECO:0000256" key="5">
    <source>
        <dbReference type="SAM" id="Phobius"/>
    </source>
</evidence>
<proteinExistence type="predicted"/>
<evidence type="ECO:0000256" key="4">
    <source>
        <dbReference type="ARBA" id="ARBA00023136"/>
    </source>
</evidence>
<dbReference type="PANTHER" id="PTHR10846:SF8">
    <property type="entry name" value="INNER MEMBRANE PROTEIN YRBG"/>
    <property type="match status" value="1"/>
</dbReference>
<evidence type="ECO:0000256" key="3">
    <source>
        <dbReference type="ARBA" id="ARBA00022989"/>
    </source>
</evidence>
<feature type="transmembrane region" description="Helical" evidence="5">
    <location>
        <begin position="37"/>
        <end position="64"/>
    </location>
</feature>
<feature type="domain" description="Sodium/calcium exchanger membrane region" evidence="6">
    <location>
        <begin position="178"/>
        <end position="321"/>
    </location>
</feature>
<protein>
    <submittedName>
        <fullName evidence="7">Calcium/sodium antiporter</fullName>
    </submittedName>
</protein>
<keyword evidence="4 5" id="KW-0472">Membrane</keyword>
<feature type="transmembrane region" description="Helical" evidence="5">
    <location>
        <begin position="76"/>
        <end position="97"/>
    </location>
</feature>
<evidence type="ECO:0000259" key="6">
    <source>
        <dbReference type="Pfam" id="PF01699"/>
    </source>
</evidence>
<accession>A0ABY5XZ09</accession>
<dbReference type="RefSeq" id="WP_334314699.1">
    <property type="nucleotide sequence ID" value="NZ_CP065938.1"/>
</dbReference>
<evidence type="ECO:0000313" key="7">
    <source>
        <dbReference type="EMBL" id="UWX05133.1"/>
    </source>
</evidence>
<keyword evidence="3 5" id="KW-1133">Transmembrane helix</keyword>
<dbReference type="Pfam" id="PF01699">
    <property type="entry name" value="Na_Ca_ex"/>
    <property type="match status" value="2"/>
</dbReference>
<feature type="transmembrane region" description="Helical" evidence="5">
    <location>
        <begin position="179"/>
        <end position="206"/>
    </location>
</feature>
<feature type="transmembrane region" description="Helical" evidence="5">
    <location>
        <begin position="241"/>
        <end position="265"/>
    </location>
</feature>
<evidence type="ECO:0000256" key="2">
    <source>
        <dbReference type="ARBA" id="ARBA00022692"/>
    </source>
</evidence>
<dbReference type="EMBL" id="CP065938">
    <property type="protein sequence ID" value="UWX05133.1"/>
    <property type="molecule type" value="Genomic_DNA"/>
</dbReference>
<reference evidence="7" key="1">
    <citation type="submission" date="2020-12" db="EMBL/GenBank/DDBJ databases">
        <title>Taurinivorans muris gen. nov., sp. nov., fundamental and realized metabolic niche of a ubiquitous sulfidogenic bacterium in the murine intestine.</title>
        <authorList>
            <person name="Ye H."/>
            <person name="Hanson B.T."/>
            <person name="Loy A."/>
        </authorList>
    </citation>
    <scope>NUCLEOTIDE SEQUENCE</scope>
    <source>
        <strain evidence="7">LT0009</strain>
    </source>
</reference>